<reference evidence="5" key="1">
    <citation type="submission" date="2015-11" db="EMBL/GenBank/DDBJ databases">
        <authorList>
            <person name="Varghese N."/>
        </authorList>
    </citation>
    <scope>NUCLEOTIDE SEQUENCE [LARGE SCALE GENOMIC DNA]</scope>
    <source>
        <strain evidence="5">DSM 45899</strain>
    </source>
</reference>
<dbReference type="GO" id="GO:0006631">
    <property type="term" value="P:fatty acid metabolic process"/>
    <property type="evidence" value="ECO:0007669"/>
    <property type="project" value="TreeGrafter"/>
</dbReference>
<dbReference type="RefSeq" id="WP_165615816.1">
    <property type="nucleotide sequence ID" value="NZ_FAOZ01000027.1"/>
</dbReference>
<dbReference type="InterPro" id="IPR042099">
    <property type="entry name" value="ANL_N_sf"/>
</dbReference>
<keyword evidence="2 4" id="KW-0436">Ligase</keyword>
<evidence type="ECO:0000313" key="5">
    <source>
        <dbReference type="Proteomes" id="UP000198802"/>
    </source>
</evidence>
<dbReference type="Gene3D" id="3.30.300.30">
    <property type="match status" value="1"/>
</dbReference>
<dbReference type="AlphaFoldDB" id="A0A0S4QW40"/>
<dbReference type="InterPro" id="IPR045851">
    <property type="entry name" value="AMP-bd_C_sf"/>
</dbReference>
<dbReference type="GO" id="GO:0031956">
    <property type="term" value="F:medium-chain fatty acid-CoA ligase activity"/>
    <property type="evidence" value="ECO:0007669"/>
    <property type="project" value="TreeGrafter"/>
</dbReference>
<gene>
    <name evidence="4" type="ORF">Ga0074812_12720</name>
</gene>
<dbReference type="Gene3D" id="3.40.50.12780">
    <property type="entry name" value="N-terminal domain of ligase-like"/>
    <property type="match status" value="1"/>
</dbReference>
<accession>A0A0S4QW40</accession>
<feature type="domain" description="AMP-dependent synthetase/ligase" evidence="3">
    <location>
        <begin position="22"/>
        <end position="373"/>
    </location>
</feature>
<name>A0A0S4QW40_9ACTN</name>
<dbReference type="CDD" id="cd04433">
    <property type="entry name" value="AFD_class_I"/>
    <property type="match status" value="1"/>
</dbReference>
<evidence type="ECO:0000259" key="3">
    <source>
        <dbReference type="Pfam" id="PF00501"/>
    </source>
</evidence>
<sequence length="523" mass="55888">MSPDKLVSLLDRGTRPGVFGACVQHAGATHTARQVRAAVTRRARRLLDHGVAAGDRVLLVCDHDLDAVVTLAAASALGLRVLMPYNLAAAAVPEWRSIATAAGPDAVVHQRRDGVGLADLRAVCPRLVGLSDLGALSDLDAPSGHDEDDEDDETLPIACPDPVDGFLVLFTSGTTGAPKAISLSEDVVARRVMAVTERLAFGSDARVFMSGLLNNTTGVIFSFGALAHGATLIIPDGRDVSTWPAQVARSRASHIMLRPVAMERFVAAVVAGGTDLSCLRVVAYGAAPMPHRLLELGRRLMPCDWVQGYGLSETYGPFCWLDETAHRQRRFEDTYCVGRPDRTVGVRLEPLPGHPDGVGEIVVRGDLMMDGYLDITTGRLDPPGPWLRTGDMGAFGPDGDLLLKGRIGTSVLSQDGHRIYPEEVETVLAGMPGVGEVVVVGLSGGGENDHTRTPVACLWGPVTHDGPAALRRATAEFLIPRLSREKWPDLIYASADPFPKSGNDKILRAETERAIDRQALFPL</sequence>
<evidence type="ECO:0000256" key="2">
    <source>
        <dbReference type="ARBA" id="ARBA00022598"/>
    </source>
</evidence>
<keyword evidence="5" id="KW-1185">Reference proteome</keyword>
<comment type="similarity">
    <text evidence="1">Belongs to the ATP-dependent AMP-binding enzyme family.</text>
</comment>
<dbReference type="Pfam" id="PF00501">
    <property type="entry name" value="AMP-binding"/>
    <property type="match status" value="1"/>
</dbReference>
<evidence type="ECO:0000256" key="1">
    <source>
        <dbReference type="ARBA" id="ARBA00006432"/>
    </source>
</evidence>
<dbReference type="InterPro" id="IPR020845">
    <property type="entry name" value="AMP-binding_CS"/>
</dbReference>
<dbReference type="Proteomes" id="UP000198802">
    <property type="component" value="Unassembled WGS sequence"/>
</dbReference>
<dbReference type="PROSITE" id="PS00455">
    <property type="entry name" value="AMP_BINDING"/>
    <property type="match status" value="1"/>
</dbReference>
<dbReference type="PANTHER" id="PTHR43201:SF5">
    <property type="entry name" value="MEDIUM-CHAIN ACYL-COA LIGASE ACSF2, MITOCHONDRIAL"/>
    <property type="match status" value="1"/>
</dbReference>
<dbReference type="SUPFAM" id="SSF56801">
    <property type="entry name" value="Acetyl-CoA synthetase-like"/>
    <property type="match status" value="1"/>
</dbReference>
<proteinExistence type="inferred from homology"/>
<dbReference type="EMBL" id="FAOZ01000027">
    <property type="protein sequence ID" value="CUU59343.1"/>
    <property type="molecule type" value="Genomic_DNA"/>
</dbReference>
<dbReference type="InterPro" id="IPR000873">
    <property type="entry name" value="AMP-dep_synth/lig_dom"/>
</dbReference>
<dbReference type="PANTHER" id="PTHR43201">
    <property type="entry name" value="ACYL-COA SYNTHETASE"/>
    <property type="match status" value="1"/>
</dbReference>
<organism evidence="4 5">
    <name type="scientific">Parafrankia irregularis</name>
    <dbReference type="NCBI Taxonomy" id="795642"/>
    <lineage>
        <taxon>Bacteria</taxon>
        <taxon>Bacillati</taxon>
        <taxon>Actinomycetota</taxon>
        <taxon>Actinomycetes</taxon>
        <taxon>Frankiales</taxon>
        <taxon>Frankiaceae</taxon>
        <taxon>Parafrankia</taxon>
    </lineage>
</organism>
<protein>
    <submittedName>
        <fullName evidence="4">Acyl-CoA synthetase (AMP-forming)/AMP-acid ligase II</fullName>
    </submittedName>
</protein>
<evidence type="ECO:0000313" key="4">
    <source>
        <dbReference type="EMBL" id="CUU59343.1"/>
    </source>
</evidence>